<name>A0A2S2DHB6_9BURK</name>
<evidence type="ECO:0000313" key="3">
    <source>
        <dbReference type="EMBL" id="AWL04738.1"/>
    </source>
</evidence>
<feature type="domain" description="Ice-binding protein C-terminal" evidence="2">
    <location>
        <begin position="233"/>
        <end position="256"/>
    </location>
</feature>
<evidence type="ECO:0000256" key="1">
    <source>
        <dbReference type="SAM" id="SignalP"/>
    </source>
</evidence>
<dbReference type="Pfam" id="PF07589">
    <property type="entry name" value="PEP-CTERM"/>
    <property type="match status" value="1"/>
</dbReference>
<evidence type="ECO:0000259" key="2">
    <source>
        <dbReference type="Pfam" id="PF07589"/>
    </source>
</evidence>
<accession>A0A2S2DHB6</accession>
<keyword evidence="1" id="KW-0732">Signal</keyword>
<organism evidence="3 4">
    <name type="scientific">Massilia oculi</name>
    <dbReference type="NCBI Taxonomy" id="945844"/>
    <lineage>
        <taxon>Bacteria</taxon>
        <taxon>Pseudomonadati</taxon>
        <taxon>Pseudomonadota</taxon>
        <taxon>Betaproteobacteria</taxon>
        <taxon>Burkholderiales</taxon>
        <taxon>Oxalobacteraceae</taxon>
        <taxon>Telluria group</taxon>
        <taxon>Massilia</taxon>
    </lineage>
</organism>
<dbReference type="RefSeq" id="WP_109345110.1">
    <property type="nucleotide sequence ID" value="NZ_CP029343.1"/>
</dbReference>
<dbReference type="Proteomes" id="UP000245820">
    <property type="component" value="Chromosome"/>
</dbReference>
<protein>
    <recommendedName>
        <fullName evidence="2">Ice-binding protein C-terminal domain-containing protein</fullName>
    </recommendedName>
</protein>
<gene>
    <name evidence="3" type="ORF">DIR46_09995</name>
</gene>
<evidence type="ECO:0000313" key="4">
    <source>
        <dbReference type="Proteomes" id="UP000245820"/>
    </source>
</evidence>
<dbReference type="InterPro" id="IPR013424">
    <property type="entry name" value="Ice-binding_C"/>
</dbReference>
<dbReference type="EMBL" id="CP029343">
    <property type="protein sequence ID" value="AWL04738.1"/>
    <property type="molecule type" value="Genomic_DNA"/>
</dbReference>
<feature type="signal peptide" evidence="1">
    <location>
        <begin position="1"/>
        <end position="22"/>
    </location>
</feature>
<proteinExistence type="predicted"/>
<reference evidence="3 4" key="1">
    <citation type="submission" date="2018-05" db="EMBL/GenBank/DDBJ databases">
        <title>Complete genome sequence of Massilia oculi sp. nov. CCUG 43427T (=DSM 26321T), the type strain of M. oculi, and comparison with genome sequences of other Massilia strains.</title>
        <authorList>
            <person name="Zhu B."/>
        </authorList>
    </citation>
    <scope>NUCLEOTIDE SEQUENCE [LARGE SCALE GENOMIC DNA]</scope>
    <source>
        <strain evidence="3 4">CCUG 43427</strain>
    </source>
</reference>
<sequence>MKKMFGTALLAVACAISTSASAAVLEMDSTFSPGKLSTGSYNPVYGGLSNLTGNYEVNSLSFSFTFLDDGTDTWSKSTRTTTTYGNYQPHPWTNWMYREVGVTNTTTKTSEQERATLTFGDLVLGSGATTLHTTQETTGSYSSLHYDGAECRNQKHKQKCTYYKSVVTNTDVLIKNDYKGGFELTGTITEKSLIQQMLEHGALSLNLAIGGDLMLTGSKVSLDYTQIEIPAEVPEPSSVLLAGAGLAAIGFLRRRRSAAQA</sequence>
<dbReference type="NCBIfam" id="TIGR02595">
    <property type="entry name" value="PEP_CTERM"/>
    <property type="match status" value="1"/>
</dbReference>
<dbReference type="KEGG" id="mtim:DIR46_09995"/>
<keyword evidence="4" id="KW-1185">Reference proteome</keyword>
<feature type="chain" id="PRO_5015398334" description="Ice-binding protein C-terminal domain-containing protein" evidence="1">
    <location>
        <begin position="23"/>
        <end position="261"/>
    </location>
</feature>
<dbReference type="OrthoDB" id="8749711at2"/>
<dbReference type="AlphaFoldDB" id="A0A2S2DHB6"/>